<protein>
    <submittedName>
        <fullName evidence="4">Partitioning protein B</fullName>
    </submittedName>
</protein>
<dbReference type="InterPro" id="IPR003115">
    <property type="entry name" value="ParB_N"/>
</dbReference>
<dbReference type="Pfam" id="PF08775">
    <property type="entry name" value="ParB"/>
    <property type="match status" value="1"/>
</dbReference>
<accession>A0A9P1Q001</accession>
<evidence type="ECO:0000256" key="1">
    <source>
        <dbReference type="ARBA" id="ARBA00006295"/>
    </source>
</evidence>
<keyword evidence="2" id="KW-0238">DNA-binding</keyword>
<reference evidence="4 5" key="1">
    <citation type="submission" date="2015-03" db="EMBL/GenBank/DDBJ databases">
        <authorList>
            <consortium name="Pathogen Informatics"/>
            <person name="Murphy D."/>
        </authorList>
    </citation>
    <scope>NUCLEOTIDE SEQUENCE [LARGE SCALE GENOMIC DNA]</scope>
    <source>
        <strain evidence="4 5">IP27818</strain>
    </source>
</reference>
<proteinExistence type="inferred from homology"/>
<comment type="similarity">
    <text evidence="1">Belongs to the ParB family.</text>
</comment>
<dbReference type="RefSeq" id="WP_050132338.1">
    <property type="nucleotide sequence ID" value="NZ_CPZF01000018.1"/>
</dbReference>
<evidence type="ECO:0000256" key="2">
    <source>
        <dbReference type="ARBA" id="ARBA00023125"/>
    </source>
</evidence>
<gene>
    <name evidence="4" type="primary">sopB</name>
    <name evidence="4" type="ORF">ERS137939_04394</name>
</gene>
<evidence type="ECO:0000313" key="4">
    <source>
        <dbReference type="EMBL" id="CNG58538.1"/>
    </source>
</evidence>
<dbReference type="GO" id="GO:0003677">
    <property type="term" value="F:DNA binding"/>
    <property type="evidence" value="ECO:0007669"/>
    <property type="project" value="UniProtKB-KW"/>
</dbReference>
<sequence>MKKVLARGRVLGNSNSEFARMLESDGDVKTFTLKSGKQAKFVKTVVLSGEIESRTFVDASVNGRDQTMLSRESVNDISRTIKLQQFFPAIGREVNGRIEILDGTRRRAACLYNNVKFEILVTKDDIELADARQLAKDIQTAREHSLRELGKRLEVTYGTTMTKEDIAQAENLSPAKVTRAFQAASVPDEIISVFPVINDISLSDYQFLLKLAEEANNKKTPVTELMKKVRQQLMMLPDYPAVDKSKILAVLRAESKALTASPVKTVETEKLRDFADRNQFARKKTDSKKRLVVYEFSRISAEVQSEIDEAIKRILEKIPEAAEKE</sequence>
<dbReference type="InterPro" id="IPR014884">
    <property type="entry name" value="ParB_fam_C"/>
</dbReference>
<dbReference type="PANTHER" id="PTHR38973">
    <property type="entry name" value="PLASMID PARTITIONING CONTROL PROTEIN-RELATED"/>
    <property type="match status" value="1"/>
</dbReference>
<dbReference type="PANTHER" id="PTHR38973:SF1">
    <property type="entry name" value="PLASMID PARTITION PROTEIN B"/>
    <property type="match status" value="1"/>
</dbReference>
<organism evidence="4 5">
    <name type="scientific">Yersinia enterocolitica</name>
    <dbReference type="NCBI Taxonomy" id="630"/>
    <lineage>
        <taxon>Bacteria</taxon>
        <taxon>Pseudomonadati</taxon>
        <taxon>Pseudomonadota</taxon>
        <taxon>Gammaproteobacteria</taxon>
        <taxon>Enterobacterales</taxon>
        <taxon>Yersiniaceae</taxon>
        <taxon>Yersinia</taxon>
    </lineage>
</organism>
<feature type="domain" description="ParB-like N-terminal" evidence="3">
    <location>
        <begin position="51"/>
        <end position="138"/>
    </location>
</feature>
<comment type="caution">
    <text evidence="4">The sequence shown here is derived from an EMBL/GenBank/DDBJ whole genome shotgun (WGS) entry which is preliminary data.</text>
</comment>
<dbReference type="InterPro" id="IPR004437">
    <property type="entry name" value="ParB/RepB/Spo0J"/>
</dbReference>
<dbReference type="Gene3D" id="1.10.10.2830">
    <property type="match status" value="1"/>
</dbReference>
<evidence type="ECO:0000259" key="3">
    <source>
        <dbReference type="SMART" id="SM00470"/>
    </source>
</evidence>
<dbReference type="SMART" id="SM00470">
    <property type="entry name" value="ParB"/>
    <property type="match status" value="1"/>
</dbReference>
<dbReference type="Proteomes" id="UP000041356">
    <property type="component" value="Unassembled WGS sequence"/>
</dbReference>
<dbReference type="EMBL" id="CPZF01000018">
    <property type="protein sequence ID" value="CNG58538.1"/>
    <property type="molecule type" value="Genomic_DNA"/>
</dbReference>
<dbReference type="NCBIfam" id="TIGR00180">
    <property type="entry name" value="parB_part"/>
    <property type="match status" value="1"/>
</dbReference>
<evidence type="ECO:0000313" key="5">
    <source>
        <dbReference type="Proteomes" id="UP000041356"/>
    </source>
</evidence>
<dbReference type="AlphaFoldDB" id="A0A9P1Q001"/>
<dbReference type="CDD" id="cd16394">
    <property type="entry name" value="sopB_N"/>
    <property type="match status" value="1"/>
</dbReference>
<name>A0A9P1Q001_YEREN</name>